<dbReference type="Proteomes" id="UP000317557">
    <property type="component" value="Unassembled WGS sequence"/>
</dbReference>
<accession>A0A521EK03</accession>
<dbReference type="EMBL" id="FXTP01000012">
    <property type="protein sequence ID" value="SMO84233.1"/>
    <property type="molecule type" value="Genomic_DNA"/>
</dbReference>
<dbReference type="AlphaFoldDB" id="A0A521EK03"/>
<organism evidence="1 2">
    <name type="scientific">Gracilimonas mengyeensis</name>
    <dbReference type="NCBI Taxonomy" id="1302730"/>
    <lineage>
        <taxon>Bacteria</taxon>
        <taxon>Pseudomonadati</taxon>
        <taxon>Balneolota</taxon>
        <taxon>Balneolia</taxon>
        <taxon>Balneolales</taxon>
        <taxon>Balneolaceae</taxon>
        <taxon>Gracilimonas</taxon>
    </lineage>
</organism>
<evidence type="ECO:0000313" key="1">
    <source>
        <dbReference type="EMBL" id="SMO84233.1"/>
    </source>
</evidence>
<dbReference type="RefSeq" id="WP_142455243.1">
    <property type="nucleotide sequence ID" value="NZ_FXTP01000012.1"/>
</dbReference>
<reference evidence="1 2" key="1">
    <citation type="submission" date="2017-05" db="EMBL/GenBank/DDBJ databases">
        <authorList>
            <person name="Varghese N."/>
            <person name="Submissions S."/>
        </authorList>
    </citation>
    <scope>NUCLEOTIDE SEQUENCE [LARGE SCALE GENOMIC DNA]</scope>
    <source>
        <strain evidence="1 2">DSM 21985</strain>
    </source>
</reference>
<gene>
    <name evidence="1" type="ORF">SAMN06265219_11294</name>
</gene>
<protein>
    <submittedName>
        <fullName evidence="1">Uncharacterized protein</fullName>
    </submittedName>
</protein>
<proteinExistence type="predicted"/>
<evidence type="ECO:0000313" key="2">
    <source>
        <dbReference type="Proteomes" id="UP000317557"/>
    </source>
</evidence>
<sequence length="236" mass="27810">MTKIDYKIWLTEGYDPLVIGKAIATDKGSELEWMKIQELKKEAWNMAVEMMLERLKNKITNKHEWIEIEIQNVKEWITNHPKERQNFIDNRIALSHIDGQRYTHIKHEYSKFKSGVDTAVIIEAKSEDGSFERSDLWWMHVQKAYLKSLEEIESEFIDTDTKKIIDVATSGGKVQKKHKEHARNFMAKYALIKKESPGLNIEVYIKEVGMTKLSNNTYRNWIEKFNEAEQMLSDVK</sequence>
<keyword evidence="2" id="KW-1185">Reference proteome</keyword>
<name>A0A521EK03_9BACT</name>